<sequence>MRSSSRPSGRDPEMYCQPNASLSRSASSKVSQKYFIPQRHGSWSTLTKKLETTTRMRSCSHPVAQSSLIPASTRG</sequence>
<dbReference type="EMBL" id="GBRH01220853">
    <property type="protein sequence ID" value="JAD77042.1"/>
    <property type="molecule type" value="Transcribed_RNA"/>
</dbReference>
<reference evidence="2" key="2">
    <citation type="journal article" date="2015" name="Data Brief">
        <title>Shoot transcriptome of the giant reed, Arundo donax.</title>
        <authorList>
            <person name="Barrero R.A."/>
            <person name="Guerrero F.D."/>
            <person name="Moolhuijzen P."/>
            <person name="Goolsby J.A."/>
            <person name="Tidwell J."/>
            <person name="Bellgard S.E."/>
            <person name="Bellgard M.I."/>
        </authorList>
    </citation>
    <scope>NUCLEOTIDE SEQUENCE</scope>
    <source>
        <tissue evidence="2">Shoot tissue taken approximately 20 cm above the soil surface</tissue>
    </source>
</reference>
<accession>A0A0A9CZX1</accession>
<organism evidence="2">
    <name type="scientific">Arundo donax</name>
    <name type="common">Giant reed</name>
    <name type="synonym">Donax arundinaceus</name>
    <dbReference type="NCBI Taxonomy" id="35708"/>
    <lineage>
        <taxon>Eukaryota</taxon>
        <taxon>Viridiplantae</taxon>
        <taxon>Streptophyta</taxon>
        <taxon>Embryophyta</taxon>
        <taxon>Tracheophyta</taxon>
        <taxon>Spermatophyta</taxon>
        <taxon>Magnoliopsida</taxon>
        <taxon>Liliopsida</taxon>
        <taxon>Poales</taxon>
        <taxon>Poaceae</taxon>
        <taxon>PACMAD clade</taxon>
        <taxon>Arundinoideae</taxon>
        <taxon>Arundineae</taxon>
        <taxon>Arundo</taxon>
    </lineage>
</organism>
<reference evidence="2" key="1">
    <citation type="submission" date="2014-09" db="EMBL/GenBank/DDBJ databases">
        <authorList>
            <person name="Magalhaes I.L.F."/>
            <person name="Oliveira U."/>
            <person name="Santos F.R."/>
            <person name="Vidigal T.H.D.A."/>
            <person name="Brescovit A.D."/>
            <person name="Santos A.J."/>
        </authorList>
    </citation>
    <scope>NUCLEOTIDE SEQUENCE</scope>
    <source>
        <tissue evidence="2">Shoot tissue taken approximately 20 cm above the soil surface</tissue>
    </source>
</reference>
<dbReference type="AlphaFoldDB" id="A0A0A9CZX1"/>
<feature type="region of interest" description="Disordered" evidence="1">
    <location>
        <begin position="56"/>
        <end position="75"/>
    </location>
</feature>
<evidence type="ECO:0000313" key="2">
    <source>
        <dbReference type="EMBL" id="JAD77042.1"/>
    </source>
</evidence>
<proteinExistence type="predicted"/>
<evidence type="ECO:0000256" key="1">
    <source>
        <dbReference type="SAM" id="MobiDB-lite"/>
    </source>
</evidence>
<name>A0A0A9CZX1_ARUDO</name>
<protein>
    <submittedName>
        <fullName evidence="2">Uncharacterized protein</fullName>
    </submittedName>
</protein>
<feature type="region of interest" description="Disordered" evidence="1">
    <location>
        <begin position="1"/>
        <end position="27"/>
    </location>
</feature>